<feature type="transmembrane region" description="Helical" evidence="7">
    <location>
        <begin position="192"/>
        <end position="209"/>
    </location>
</feature>
<evidence type="ECO:0000256" key="3">
    <source>
        <dbReference type="ARBA" id="ARBA00022679"/>
    </source>
</evidence>
<evidence type="ECO:0000313" key="9">
    <source>
        <dbReference type="Proteomes" id="UP000245412"/>
    </source>
</evidence>
<dbReference type="NCBIfam" id="NF000778">
    <property type="entry name" value="PRK00052.3-4"/>
    <property type="match status" value="1"/>
</dbReference>
<keyword evidence="3 7" id="KW-0808">Transferase</keyword>
<feature type="transmembrane region" description="Helical" evidence="7">
    <location>
        <begin position="86"/>
        <end position="103"/>
    </location>
</feature>
<proteinExistence type="inferred from homology"/>
<comment type="caution">
    <text evidence="8">The sequence shown here is derived from an EMBL/GenBank/DDBJ whole genome shotgun (WGS) entry which is preliminary data.</text>
</comment>
<sequence length="266" mass="28862">MRYELFSIGPITIYGYGFMIALGVLAALLTASYRAKKAGLSTDLIFNLTILCVLGGFLGAKILYIITEWKSLMETKSLLDDLKNGFVVYGGIIAGILTAVIYCRHKKVSALEYIDLAIPSVAIAQGLGRVGCFMSGCCYGRPTDAWYGVVFTDSPFAPLNVKLIPTQLFSSIGDLLIAAILILAARKKPNKGVITSGYLLLYGVGRFLIEILRNDPRGNVGALSTSQFISIFMVAAGIVMMYLSCKGRFMSSKAEKEDEAKESEDK</sequence>
<comment type="function">
    <text evidence="7">Catalyzes the transfer of the diacylglyceryl group from phosphatidylglycerol to the sulfhydryl group of the N-terminal cysteine of a prolipoprotein, the first step in the formation of mature lipoproteins.</text>
</comment>
<dbReference type="GO" id="GO:0042158">
    <property type="term" value="P:lipoprotein biosynthetic process"/>
    <property type="evidence" value="ECO:0007669"/>
    <property type="project" value="UniProtKB-UniRule"/>
</dbReference>
<keyword evidence="6 7" id="KW-0472">Membrane</keyword>
<dbReference type="InterPro" id="IPR001640">
    <property type="entry name" value="Lgt"/>
</dbReference>
<protein>
    <recommendedName>
        <fullName evidence="7">Phosphatidylglycerol--prolipoprotein diacylglyceryl transferase</fullName>
        <ecNumber evidence="7">2.5.1.145</ecNumber>
    </recommendedName>
</protein>
<evidence type="ECO:0000256" key="2">
    <source>
        <dbReference type="ARBA" id="ARBA00022475"/>
    </source>
</evidence>
<dbReference type="NCBIfam" id="TIGR00544">
    <property type="entry name" value="lgt"/>
    <property type="match status" value="1"/>
</dbReference>
<dbReference type="EC" id="2.5.1.145" evidence="7"/>
<dbReference type="HAMAP" id="MF_01147">
    <property type="entry name" value="Lgt"/>
    <property type="match status" value="1"/>
</dbReference>
<dbReference type="GO" id="GO:0008961">
    <property type="term" value="F:phosphatidylglycerol-prolipoprotein diacylglyceryl transferase activity"/>
    <property type="evidence" value="ECO:0007669"/>
    <property type="project" value="UniProtKB-UniRule"/>
</dbReference>
<feature type="transmembrane region" description="Helical" evidence="7">
    <location>
        <begin position="221"/>
        <end position="243"/>
    </location>
</feature>
<feature type="binding site" evidence="7">
    <location>
        <position position="129"/>
    </location>
    <ligand>
        <name>a 1,2-diacyl-sn-glycero-3-phospho-(1'-sn-glycerol)</name>
        <dbReference type="ChEBI" id="CHEBI:64716"/>
    </ligand>
</feature>
<dbReference type="GO" id="GO:0005886">
    <property type="term" value="C:plasma membrane"/>
    <property type="evidence" value="ECO:0007669"/>
    <property type="project" value="UniProtKB-SubCell"/>
</dbReference>
<keyword evidence="5 7" id="KW-1133">Transmembrane helix</keyword>
<gene>
    <name evidence="7" type="primary">lgt</name>
    <name evidence="8" type="ORF">C7383_11423</name>
</gene>
<comment type="catalytic activity">
    <reaction evidence="7">
        <text>L-cysteinyl-[prolipoprotein] + a 1,2-diacyl-sn-glycero-3-phospho-(1'-sn-glycerol) = an S-1,2-diacyl-sn-glyceryl-L-cysteinyl-[prolipoprotein] + sn-glycerol 1-phosphate + H(+)</text>
        <dbReference type="Rhea" id="RHEA:56712"/>
        <dbReference type="Rhea" id="RHEA-COMP:14679"/>
        <dbReference type="Rhea" id="RHEA-COMP:14680"/>
        <dbReference type="ChEBI" id="CHEBI:15378"/>
        <dbReference type="ChEBI" id="CHEBI:29950"/>
        <dbReference type="ChEBI" id="CHEBI:57685"/>
        <dbReference type="ChEBI" id="CHEBI:64716"/>
        <dbReference type="ChEBI" id="CHEBI:140658"/>
        <dbReference type="EC" id="2.5.1.145"/>
    </reaction>
</comment>
<dbReference type="EMBL" id="QGGY01000014">
    <property type="protein sequence ID" value="PWJ73056.1"/>
    <property type="molecule type" value="Genomic_DNA"/>
</dbReference>
<dbReference type="PANTHER" id="PTHR30589:SF0">
    <property type="entry name" value="PHOSPHATIDYLGLYCEROL--PROLIPOPROTEIN DIACYLGLYCERYL TRANSFERASE"/>
    <property type="match status" value="1"/>
</dbReference>
<feature type="transmembrane region" description="Helical" evidence="7">
    <location>
        <begin position="164"/>
        <end position="185"/>
    </location>
</feature>
<dbReference type="Pfam" id="PF01790">
    <property type="entry name" value="LGT"/>
    <property type="match status" value="1"/>
</dbReference>
<evidence type="ECO:0000256" key="5">
    <source>
        <dbReference type="ARBA" id="ARBA00022989"/>
    </source>
</evidence>
<keyword evidence="4 7" id="KW-0812">Transmembrane</keyword>
<evidence type="ECO:0000313" key="8">
    <source>
        <dbReference type="EMBL" id="PWJ73056.1"/>
    </source>
</evidence>
<dbReference type="RefSeq" id="WP_109747922.1">
    <property type="nucleotide sequence ID" value="NZ_CABJAT010000008.1"/>
</dbReference>
<organism evidence="8 9">
    <name type="scientific">Murimonas intestini</name>
    <dbReference type="NCBI Taxonomy" id="1337051"/>
    <lineage>
        <taxon>Bacteria</taxon>
        <taxon>Bacillati</taxon>
        <taxon>Bacillota</taxon>
        <taxon>Clostridia</taxon>
        <taxon>Lachnospirales</taxon>
        <taxon>Lachnospiraceae</taxon>
        <taxon>Murimonas</taxon>
    </lineage>
</organism>
<comment type="similarity">
    <text evidence="1 7">Belongs to the Lgt family.</text>
</comment>
<evidence type="ECO:0000256" key="6">
    <source>
        <dbReference type="ARBA" id="ARBA00023136"/>
    </source>
</evidence>
<dbReference type="PANTHER" id="PTHR30589">
    <property type="entry name" value="PROLIPOPROTEIN DIACYLGLYCERYL TRANSFERASE"/>
    <property type="match status" value="1"/>
</dbReference>
<dbReference type="AlphaFoldDB" id="A0AB73SZV8"/>
<reference evidence="8 9" key="1">
    <citation type="submission" date="2018-05" db="EMBL/GenBank/DDBJ databases">
        <authorList>
            <person name="Goeker M."/>
            <person name="Huntemann M."/>
            <person name="Clum A."/>
            <person name="Pillay M."/>
            <person name="Palaniappan K."/>
            <person name="Varghese N."/>
            <person name="Mikhailova N."/>
            <person name="Stamatis D."/>
            <person name="Reddy T."/>
            <person name="Daum C."/>
            <person name="Shapiro N."/>
            <person name="Ivanova N."/>
            <person name="Kyrpides N."/>
            <person name="Woyke T."/>
        </authorList>
    </citation>
    <scope>NUCLEOTIDE SEQUENCE [LARGE SCALE GENOMIC DNA]</scope>
    <source>
        <strain evidence="8 9">DSM 26524</strain>
    </source>
</reference>
<keyword evidence="9" id="KW-1185">Reference proteome</keyword>
<accession>A0AB73SZV8</accession>
<dbReference type="Proteomes" id="UP000245412">
    <property type="component" value="Unassembled WGS sequence"/>
</dbReference>
<name>A0AB73SZV8_9FIRM</name>
<evidence type="ECO:0000256" key="1">
    <source>
        <dbReference type="ARBA" id="ARBA00007150"/>
    </source>
</evidence>
<comment type="subcellular location">
    <subcellularLocation>
        <location evidence="7">Cell membrane</location>
        <topology evidence="7">Multi-pass membrane protein</topology>
    </subcellularLocation>
</comment>
<evidence type="ECO:0000256" key="7">
    <source>
        <dbReference type="HAMAP-Rule" id="MF_01147"/>
    </source>
</evidence>
<feature type="transmembrane region" description="Helical" evidence="7">
    <location>
        <begin position="45"/>
        <end position="66"/>
    </location>
</feature>
<evidence type="ECO:0000256" key="4">
    <source>
        <dbReference type="ARBA" id="ARBA00022692"/>
    </source>
</evidence>
<keyword evidence="2 7" id="KW-1003">Cell membrane</keyword>
<comment type="pathway">
    <text evidence="7">Protein modification; lipoprotein biosynthesis (diacylglyceryl transfer).</text>
</comment>
<feature type="transmembrane region" description="Helical" evidence="7">
    <location>
        <begin position="110"/>
        <end position="127"/>
    </location>
</feature>
<feature type="transmembrane region" description="Helical" evidence="7">
    <location>
        <begin position="13"/>
        <end position="33"/>
    </location>
</feature>